<keyword evidence="4" id="KW-1185">Reference proteome</keyword>
<dbReference type="Pfam" id="PF04884">
    <property type="entry name" value="UVB_sens_prot"/>
    <property type="match status" value="2"/>
</dbReference>
<proteinExistence type="inferred from homology"/>
<evidence type="ECO:0000259" key="2">
    <source>
        <dbReference type="Pfam" id="PF04884"/>
    </source>
</evidence>
<evidence type="ECO:0000256" key="1">
    <source>
        <dbReference type="ARBA" id="ARBA00007558"/>
    </source>
</evidence>
<sequence>MPGLGRNPGTTAMRYVWDGSRVTAMDESLLTQMTTASGRVTQWASGLLDRLQRAFLPDSKEVTPDYWEWLRWRLTQRFFSSTMQNLSTQSLLLALGMGAKRSIAAGAAINWLLKDGVGRVARMAVATNFGQSFDSDLKARVANVGKAIALAAFVATAPAFQQSLCNGGNLADLTAKNQAQHMVVDMLALAVSAGAMWWAKNLK</sequence>
<comment type="similarity">
    <text evidence="1">Belongs to the RUS1 family.</text>
</comment>
<feature type="domain" description="Protein root UVB sensitive/RUS" evidence="2">
    <location>
        <begin position="141"/>
        <end position="195"/>
    </location>
</feature>
<feature type="domain" description="Protein root UVB sensitive/RUS" evidence="2">
    <location>
        <begin position="45"/>
        <end position="138"/>
    </location>
</feature>
<name>A0A699YRG1_HAELA</name>
<dbReference type="InterPro" id="IPR006968">
    <property type="entry name" value="RUS_fam"/>
</dbReference>
<protein>
    <recommendedName>
        <fullName evidence="2">Protein root UVB sensitive/RUS domain-containing protein</fullName>
    </recommendedName>
</protein>
<gene>
    <name evidence="3" type="ORF">HaLaN_04675</name>
</gene>
<evidence type="ECO:0000313" key="4">
    <source>
        <dbReference type="Proteomes" id="UP000485058"/>
    </source>
</evidence>
<dbReference type="Proteomes" id="UP000485058">
    <property type="component" value="Unassembled WGS sequence"/>
</dbReference>
<dbReference type="PANTHER" id="PTHR12770:SF29">
    <property type="entry name" value="PROTEIN ROOT UVB SENSITIVE 4"/>
    <property type="match status" value="1"/>
</dbReference>
<feature type="non-terminal residue" evidence="3">
    <location>
        <position position="203"/>
    </location>
</feature>
<dbReference type="PANTHER" id="PTHR12770">
    <property type="entry name" value="RUS1 FAMILY PROTEIN C16ORF58"/>
    <property type="match status" value="1"/>
</dbReference>
<accession>A0A699YRG1</accession>
<evidence type="ECO:0000313" key="3">
    <source>
        <dbReference type="EMBL" id="GFH09516.1"/>
    </source>
</evidence>
<reference evidence="3 4" key="1">
    <citation type="submission" date="2020-02" db="EMBL/GenBank/DDBJ databases">
        <title>Draft genome sequence of Haematococcus lacustris strain NIES-144.</title>
        <authorList>
            <person name="Morimoto D."/>
            <person name="Nakagawa S."/>
            <person name="Yoshida T."/>
            <person name="Sawayama S."/>
        </authorList>
    </citation>
    <scope>NUCLEOTIDE SEQUENCE [LARGE SCALE GENOMIC DNA]</scope>
    <source>
        <strain evidence="3 4">NIES-144</strain>
    </source>
</reference>
<dbReference type="AlphaFoldDB" id="A0A699YRG1"/>
<dbReference type="EMBL" id="BLLF01000240">
    <property type="protein sequence ID" value="GFH09516.1"/>
    <property type="molecule type" value="Genomic_DNA"/>
</dbReference>
<organism evidence="3 4">
    <name type="scientific">Haematococcus lacustris</name>
    <name type="common">Green alga</name>
    <name type="synonym">Haematococcus pluvialis</name>
    <dbReference type="NCBI Taxonomy" id="44745"/>
    <lineage>
        <taxon>Eukaryota</taxon>
        <taxon>Viridiplantae</taxon>
        <taxon>Chlorophyta</taxon>
        <taxon>core chlorophytes</taxon>
        <taxon>Chlorophyceae</taxon>
        <taxon>CS clade</taxon>
        <taxon>Chlamydomonadales</taxon>
        <taxon>Haematococcaceae</taxon>
        <taxon>Haematococcus</taxon>
    </lineage>
</organism>
<dbReference type="InterPro" id="IPR054549">
    <property type="entry name" value="UVB_sens_RUS_dom"/>
</dbReference>
<comment type="caution">
    <text evidence="3">The sequence shown here is derived from an EMBL/GenBank/DDBJ whole genome shotgun (WGS) entry which is preliminary data.</text>
</comment>